<name>A0A177K3V8_SPHYA</name>
<proteinExistence type="predicted"/>
<dbReference type="AlphaFoldDB" id="A0A177K3V8"/>
<feature type="region of interest" description="Disordered" evidence="1">
    <location>
        <begin position="1"/>
        <end position="22"/>
    </location>
</feature>
<dbReference type="EMBL" id="LSTR01000002">
    <property type="protein sequence ID" value="OAH48048.1"/>
    <property type="molecule type" value="Genomic_DNA"/>
</dbReference>
<dbReference type="Pfam" id="PF00723">
    <property type="entry name" value="Glyco_hydro_15"/>
    <property type="match status" value="1"/>
</dbReference>
<evidence type="ECO:0000256" key="1">
    <source>
        <dbReference type="SAM" id="MobiDB-lite"/>
    </source>
</evidence>
<dbReference type="GO" id="GO:0004553">
    <property type="term" value="F:hydrolase activity, hydrolyzing O-glycosyl compounds"/>
    <property type="evidence" value="ECO:0007669"/>
    <property type="project" value="UniProtKB-ARBA"/>
</dbReference>
<dbReference type="SUPFAM" id="SSF48208">
    <property type="entry name" value="Six-hairpin glycosidases"/>
    <property type="match status" value="1"/>
</dbReference>
<feature type="domain" description="GH15-like" evidence="2">
    <location>
        <begin position="244"/>
        <end position="543"/>
    </location>
</feature>
<protein>
    <submittedName>
        <fullName evidence="4">Glycoside hydrolase family 15</fullName>
    </submittedName>
</protein>
<gene>
    <name evidence="4" type="ORF">AX777_16345</name>
</gene>
<keyword evidence="4" id="KW-0378">Hydrolase</keyword>
<dbReference type="RefSeq" id="WP_063975900.1">
    <property type="nucleotide sequence ID" value="NZ_LSTR01000002.1"/>
</dbReference>
<evidence type="ECO:0000313" key="5">
    <source>
        <dbReference type="Proteomes" id="UP000077262"/>
    </source>
</evidence>
<evidence type="ECO:0000313" key="4">
    <source>
        <dbReference type="EMBL" id="OAH48048.1"/>
    </source>
</evidence>
<dbReference type="PANTHER" id="PTHR31616:SF0">
    <property type="entry name" value="GLUCAN 1,4-ALPHA-GLUCOSIDASE"/>
    <property type="match status" value="1"/>
</dbReference>
<dbReference type="GO" id="GO:0005975">
    <property type="term" value="P:carbohydrate metabolic process"/>
    <property type="evidence" value="ECO:0007669"/>
    <property type="project" value="InterPro"/>
</dbReference>
<dbReference type="Gene3D" id="1.50.10.10">
    <property type="match status" value="1"/>
</dbReference>
<evidence type="ECO:0000259" key="3">
    <source>
        <dbReference type="Pfam" id="PF19291"/>
    </source>
</evidence>
<dbReference type="Pfam" id="PF19291">
    <property type="entry name" value="TREH_N"/>
    <property type="match status" value="1"/>
</dbReference>
<feature type="domain" description="Trehalase-like N-terminal" evidence="3">
    <location>
        <begin position="27"/>
        <end position="102"/>
    </location>
</feature>
<dbReference type="InterPro" id="IPR011613">
    <property type="entry name" value="GH15-like"/>
</dbReference>
<dbReference type="InterPro" id="IPR045582">
    <property type="entry name" value="Trehalase-like_N"/>
</dbReference>
<organism evidence="4 5">
    <name type="scientific">Sphingobium yanoikuyae</name>
    <name type="common">Sphingomonas yanoikuyae</name>
    <dbReference type="NCBI Taxonomy" id="13690"/>
    <lineage>
        <taxon>Bacteria</taxon>
        <taxon>Pseudomonadati</taxon>
        <taxon>Pseudomonadota</taxon>
        <taxon>Alphaproteobacteria</taxon>
        <taxon>Sphingomonadales</taxon>
        <taxon>Sphingomonadaceae</taxon>
        <taxon>Sphingobium</taxon>
    </lineage>
</organism>
<sequence length="619" mass="68486">MKALLDNLRPASSDPAPLSQRSNGYLPLEQYGALGDGRSVALSGIDGAIEWWCVPNMDSPPLFDRLLDSENGGVFSIEPDEPYTVERRYRDNSNVLETIFKTQHGRAKLTESLNSGHAGRLPWAELARRIDGLDGSVTFALMMRPGRRGDTVNPYHSKIGKHTVFHVDRVLGLLIQSDDIACEWSDEGITGSITVSTGDRRTVAIVAGADEPLVAPGIEQIDARIDIADQEWRDWCSTVSYDGRDRDAFLRSALALKLLLYSPSGAIAAAATTSLPEGIGGAKNWDYRYAWVRDAGYTIEAFLAANAEAEAKAAFTWLINQLRTHGARVCYTLNGKPVPVEQRWHMPGYRGSTPVITGNQATDQRQHGVYGDIFETASRFVGCGNILDSASAELLSHLADECADSWRMPDAGMWELEDEQHYTMSKISCWQALARAVELADGGQLPTTCRERWARERDRIYQWVEEHCWSEARQAFTMYPGSDKLDASVALAVRFGFDGHERLRATLTAIDRELGAGEFHYRYTGMDKEEGCFLACSFWMAEAWALLGERAEARARMERLKTGLAHGHGILAEMIDPKSRGFLGNMPQGLSHLAHIMAAAVLTDEADCEKKSPTQGVHQ</sequence>
<accession>A0A177K3V8</accession>
<dbReference type="PANTHER" id="PTHR31616">
    <property type="entry name" value="TREHALASE"/>
    <property type="match status" value="1"/>
</dbReference>
<dbReference type="Proteomes" id="UP000077262">
    <property type="component" value="Unassembled WGS sequence"/>
</dbReference>
<evidence type="ECO:0000259" key="2">
    <source>
        <dbReference type="Pfam" id="PF00723"/>
    </source>
</evidence>
<dbReference type="InterPro" id="IPR012341">
    <property type="entry name" value="6hp_glycosidase-like_sf"/>
</dbReference>
<comment type="caution">
    <text evidence="4">The sequence shown here is derived from an EMBL/GenBank/DDBJ whole genome shotgun (WGS) entry which is preliminary data.</text>
</comment>
<dbReference type="InterPro" id="IPR008928">
    <property type="entry name" value="6-hairpin_glycosidase_sf"/>
</dbReference>
<reference evidence="4 5" key="1">
    <citation type="submission" date="2016-02" db="EMBL/GenBank/DDBJ databases">
        <authorList>
            <person name="Wen L."/>
            <person name="He K."/>
            <person name="Yang H."/>
        </authorList>
    </citation>
    <scope>NUCLEOTIDE SEQUENCE [LARGE SCALE GENOMIC DNA]</scope>
    <source>
        <strain evidence="4 5">CD09_2</strain>
    </source>
</reference>